<evidence type="ECO:0000256" key="3">
    <source>
        <dbReference type="SAM" id="MobiDB-lite"/>
    </source>
</evidence>
<dbReference type="SUPFAM" id="SSF52151">
    <property type="entry name" value="FabD/lysophospholipase-like"/>
    <property type="match status" value="1"/>
</dbReference>
<organism evidence="5 6">
    <name type="scientific">Emiliania huxleyi (strain CCMP1516)</name>
    <dbReference type="NCBI Taxonomy" id="280463"/>
    <lineage>
        <taxon>Eukaryota</taxon>
        <taxon>Haptista</taxon>
        <taxon>Haptophyta</taxon>
        <taxon>Prymnesiophyceae</taxon>
        <taxon>Isochrysidales</taxon>
        <taxon>Noelaerhabdaceae</taxon>
        <taxon>Emiliania</taxon>
    </lineage>
</organism>
<evidence type="ECO:0000259" key="4">
    <source>
        <dbReference type="Pfam" id="PF01735"/>
    </source>
</evidence>
<dbReference type="Proteomes" id="UP000013827">
    <property type="component" value="Unassembled WGS sequence"/>
</dbReference>
<dbReference type="GO" id="GO:0046475">
    <property type="term" value="P:glycerophospholipid catabolic process"/>
    <property type="evidence" value="ECO:0007669"/>
    <property type="project" value="TreeGrafter"/>
</dbReference>
<evidence type="ECO:0000313" key="5">
    <source>
        <dbReference type="EnsemblProtists" id="EOD23815"/>
    </source>
</evidence>
<dbReference type="Gene3D" id="3.40.1090.10">
    <property type="entry name" value="Cytosolic phospholipase A2 catalytic domain"/>
    <property type="match status" value="1"/>
</dbReference>
<feature type="compositionally biased region" description="Basic and acidic residues" evidence="3">
    <location>
        <begin position="348"/>
        <end position="369"/>
    </location>
</feature>
<evidence type="ECO:0000256" key="1">
    <source>
        <dbReference type="ARBA" id="ARBA00022801"/>
    </source>
</evidence>
<dbReference type="InterPro" id="IPR029058">
    <property type="entry name" value="AB_hydrolase_fold"/>
</dbReference>
<name>A0A0D3JJY0_EMIH1</name>
<dbReference type="PANTHER" id="PTHR10728:SF40">
    <property type="entry name" value="PATATIN FAMILY PROTEIN"/>
    <property type="match status" value="1"/>
</dbReference>
<dbReference type="GO" id="GO:0004623">
    <property type="term" value="F:phospholipase A2 activity"/>
    <property type="evidence" value="ECO:0007669"/>
    <property type="project" value="TreeGrafter"/>
</dbReference>
<dbReference type="RefSeq" id="XP_005776244.1">
    <property type="nucleotide sequence ID" value="XM_005776187.1"/>
</dbReference>
<dbReference type="EnsemblProtists" id="EOD23815">
    <property type="protein sequence ID" value="EOD23815"/>
    <property type="gene ID" value="EMIHUDRAFT_239059"/>
</dbReference>
<dbReference type="HOGENOM" id="CLU_697240_0_0_1"/>
<keyword evidence="1" id="KW-0378">Hydrolase</keyword>
<proteinExistence type="predicted"/>
<feature type="domain" description="PLA2c" evidence="4">
    <location>
        <begin position="40"/>
        <end position="89"/>
    </location>
</feature>
<dbReference type="Gene3D" id="3.40.50.1820">
    <property type="entry name" value="alpha/beta hydrolase"/>
    <property type="match status" value="1"/>
</dbReference>
<protein>
    <recommendedName>
        <fullName evidence="4">PLA2c domain-containing protein</fullName>
    </recommendedName>
</protein>
<evidence type="ECO:0000256" key="2">
    <source>
        <dbReference type="ARBA" id="ARBA00023098"/>
    </source>
</evidence>
<sequence length="396" mass="43598">MECEDSSVAVPNCHSPFSRPGRAPTTSRIERDDEPPRPSLGIALNGGGARAHAGSWGFMRAMHHLGLLSEATHISGVSGSGWTVAHLAYSSDPLDEVLTTSRLPTPASALPDYSSKEGRAELEIMPWGRLGASTWISIGDYTKLRSWTLSASFAWTCCCDPHEFWLWMIDQIYLKPNGIASSSSYTIFYPTGPLPNTDGAAAKKYPVVMFHRGSRGYTKGYDKWMESVAKQCLIVIAPVTEKTTNPTCKRDDDLLIAVQWARAHPHALKAVADWDRVAVSDLHSIFQNGILRNRMGAAAARSGAPCVPTATPGPWDIPPAIGDAWFIHYPIYTGCVAARLETRSAAQRADHKPDIRRRPWRHPLSERQPRKGHSLAGEDYGQHRQQQSWRSVSPPA</sequence>
<dbReference type="InterPro" id="IPR016035">
    <property type="entry name" value="Acyl_Trfase/lysoPLipase"/>
</dbReference>
<dbReference type="KEGG" id="ehx:EMIHUDRAFT_239059"/>
<keyword evidence="2" id="KW-0443">Lipid metabolism</keyword>
<dbReference type="PANTHER" id="PTHR10728">
    <property type="entry name" value="CYTOSOLIC PHOSPHOLIPASE A2"/>
    <property type="match status" value="1"/>
</dbReference>
<feature type="region of interest" description="Disordered" evidence="3">
    <location>
        <begin position="1"/>
        <end position="45"/>
    </location>
</feature>
<accession>A0A0D3JJY0</accession>
<dbReference type="Pfam" id="PF01735">
    <property type="entry name" value="PLA2_B"/>
    <property type="match status" value="1"/>
</dbReference>
<feature type="compositionally biased region" description="Polar residues" evidence="3">
    <location>
        <begin position="383"/>
        <end position="396"/>
    </location>
</feature>
<feature type="region of interest" description="Disordered" evidence="3">
    <location>
        <begin position="344"/>
        <end position="396"/>
    </location>
</feature>
<reference evidence="5" key="2">
    <citation type="submission" date="2024-10" db="UniProtKB">
        <authorList>
            <consortium name="EnsemblProtists"/>
        </authorList>
    </citation>
    <scope>IDENTIFICATION</scope>
</reference>
<evidence type="ECO:0000313" key="6">
    <source>
        <dbReference type="Proteomes" id="UP000013827"/>
    </source>
</evidence>
<keyword evidence="6" id="KW-1185">Reference proteome</keyword>
<dbReference type="GO" id="GO:0005829">
    <property type="term" value="C:cytosol"/>
    <property type="evidence" value="ECO:0007669"/>
    <property type="project" value="TreeGrafter"/>
</dbReference>
<dbReference type="GeneID" id="17269359"/>
<dbReference type="InterPro" id="IPR002642">
    <property type="entry name" value="LysoPLipase_cat_dom"/>
</dbReference>
<dbReference type="PaxDb" id="2903-EOD23815"/>
<reference evidence="6" key="1">
    <citation type="journal article" date="2013" name="Nature">
        <title>Pan genome of the phytoplankton Emiliania underpins its global distribution.</title>
        <authorList>
            <person name="Read B.A."/>
            <person name="Kegel J."/>
            <person name="Klute M.J."/>
            <person name="Kuo A."/>
            <person name="Lefebvre S.C."/>
            <person name="Maumus F."/>
            <person name="Mayer C."/>
            <person name="Miller J."/>
            <person name="Monier A."/>
            <person name="Salamov A."/>
            <person name="Young J."/>
            <person name="Aguilar M."/>
            <person name="Claverie J.M."/>
            <person name="Frickenhaus S."/>
            <person name="Gonzalez K."/>
            <person name="Herman E.K."/>
            <person name="Lin Y.C."/>
            <person name="Napier J."/>
            <person name="Ogata H."/>
            <person name="Sarno A.F."/>
            <person name="Shmutz J."/>
            <person name="Schroeder D."/>
            <person name="de Vargas C."/>
            <person name="Verret F."/>
            <person name="von Dassow P."/>
            <person name="Valentin K."/>
            <person name="Van de Peer Y."/>
            <person name="Wheeler G."/>
            <person name="Dacks J.B."/>
            <person name="Delwiche C.F."/>
            <person name="Dyhrman S.T."/>
            <person name="Glockner G."/>
            <person name="John U."/>
            <person name="Richards T."/>
            <person name="Worden A.Z."/>
            <person name="Zhang X."/>
            <person name="Grigoriev I.V."/>
            <person name="Allen A.E."/>
            <person name="Bidle K."/>
            <person name="Borodovsky M."/>
            <person name="Bowler C."/>
            <person name="Brownlee C."/>
            <person name="Cock J.M."/>
            <person name="Elias M."/>
            <person name="Gladyshev V.N."/>
            <person name="Groth M."/>
            <person name="Guda C."/>
            <person name="Hadaegh A."/>
            <person name="Iglesias-Rodriguez M.D."/>
            <person name="Jenkins J."/>
            <person name="Jones B.M."/>
            <person name="Lawson T."/>
            <person name="Leese F."/>
            <person name="Lindquist E."/>
            <person name="Lobanov A."/>
            <person name="Lomsadze A."/>
            <person name="Malik S.B."/>
            <person name="Marsh M.E."/>
            <person name="Mackinder L."/>
            <person name="Mock T."/>
            <person name="Mueller-Roeber B."/>
            <person name="Pagarete A."/>
            <person name="Parker M."/>
            <person name="Probert I."/>
            <person name="Quesneville H."/>
            <person name="Raines C."/>
            <person name="Rensing S.A."/>
            <person name="Riano-Pachon D.M."/>
            <person name="Richier S."/>
            <person name="Rokitta S."/>
            <person name="Shiraiwa Y."/>
            <person name="Soanes D.M."/>
            <person name="van der Giezen M."/>
            <person name="Wahlund T.M."/>
            <person name="Williams B."/>
            <person name="Wilson W."/>
            <person name="Wolfe G."/>
            <person name="Wurch L.L."/>
        </authorList>
    </citation>
    <scope>NUCLEOTIDE SEQUENCE</scope>
</reference>
<dbReference type="AlphaFoldDB" id="A0A0D3JJY0"/>